<evidence type="ECO:0000256" key="4">
    <source>
        <dbReference type="ARBA" id="ARBA00023136"/>
    </source>
</evidence>
<feature type="transmembrane region" description="Helical" evidence="6">
    <location>
        <begin position="186"/>
        <end position="209"/>
    </location>
</feature>
<evidence type="ECO:0000313" key="9">
    <source>
        <dbReference type="Proteomes" id="UP001165289"/>
    </source>
</evidence>
<feature type="transmembrane region" description="Helical" evidence="6">
    <location>
        <begin position="157"/>
        <end position="174"/>
    </location>
</feature>
<dbReference type="GO" id="GO:0030317">
    <property type="term" value="P:flagellated sperm motility"/>
    <property type="evidence" value="ECO:0007669"/>
    <property type="project" value="TreeGrafter"/>
</dbReference>
<sequence length="339" mass="39445">MFSILCNSFTIALETYPLHREVPEVFKALNCVFFAIYSLEFLLKFYAQPILYWKNWYNLFDFFVLIAALVQISLQNYFVVGSSEKSLLQVLTAVRALRALRLISFIKGVQILVEVLLQTFKSTVLYMLLLLALIMFLAAVFGHILFGTNNPERWGDLSKAMLTLFIFVTADGWYEMTSETGDRMFTVAFIFIGHFIFTNLFIGVIVMNIHSATLRFQKSQKERKECLLKAKKEYMMKKQQDEMEQLQQKQMAIQFKNFQELATAFHNTIREDEFVMMNEHVTTLTWLKTILTTMEHLEVAKDNTLNLHFELAESLADLKEKQMNEDLPNFIPASEISSC</sequence>
<dbReference type="InterPro" id="IPR027359">
    <property type="entry name" value="Volt_channel_dom_sf"/>
</dbReference>
<dbReference type="Gene3D" id="1.10.287.70">
    <property type="match status" value="1"/>
</dbReference>
<feature type="transmembrane region" description="Helical" evidence="6">
    <location>
        <begin position="25"/>
        <end position="47"/>
    </location>
</feature>
<dbReference type="Pfam" id="PF00520">
    <property type="entry name" value="Ion_trans"/>
    <property type="match status" value="1"/>
</dbReference>
<dbReference type="GO" id="GO:0036128">
    <property type="term" value="C:CatSper complex"/>
    <property type="evidence" value="ECO:0007669"/>
    <property type="project" value="TreeGrafter"/>
</dbReference>
<proteinExistence type="predicted"/>
<keyword evidence="4 6" id="KW-0472">Membrane</keyword>
<accession>A0AAV7JG25</accession>
<evidence type="ECO:0000256" key="5">
    <source>
        <dbReference type="SAM" id="Coils"/>
    </source>
</evidence>
<dbReference type="Gene3D" id="1.20.120.350">
    <property type="entry name" value="Voltage-gated potassium channels. Chain C"/>
    <property type="match status" value="1"/>
</dbReference>
<dbReference type="EMBL" id="JAKMXF010000340">
    <property type="protein sequence ID" value="KAI6647616.1"/>
    <property type="molecule type" value="Genomic_DNA"/>
</dbReference>
<evidence type="ECO:0000256" key="6">
    <source>
        <dbReference type="SAM" id="Phobius"/>
    </source>
</evidence>
<dbReference type="GO" id="GO:0005245">
    <property type="term" value="F:voltage-gated calcium channel activity"/>
    <property type="evidence" value="ECO:0007669"/>
    <property type="project" value="TreeGrafter"/>
</dbReference>
<dbReference type="GO" id="GO:0006814">
    <property type="term" value="P:sodium ion transport"/>
    <property type="evidence" value="ECO:0007669"/>
    <property type="project" value="TreeGrafter"/>
</dbReference>
<keyword evidence="2 6" id="KW-0812">Transmembrane</keyword>
<dbReference type="PANTHER" id="PTHR47131">
    <property type="entry name" value="CATION CHANNEL SPERM-ASSOCIATED PROTEIN 3"/>
    <property type="match status" value="1"/>
</dbReference>
<keyword evidence="3 6" id="KW-1133">Transmembrane helix</keyword>
<dbReference type="PANTHER" id="PTHR47131:SF1">
    <property type="entry name" value="CATION CHANNEL SPERM-ASSOCIATED PROTEIN 3"/>
    <property type="match status" value="1"/>
</dbReference>
<dbReference type="GO" id="GO:0001669">
    <property type="term" value="C:acrosomal vesicle"/>
    <property type="evidence" value="ECO:0007669"/>
    <property type="project" value="TreeGrafter"/>
</dbReference>
<comment type="subcellular location">
    <subcellularLocation>
        <location evidence="1">Membrane</location>
        <topology evidence="1">Multi-pass membrane protein</topology>
    </subcellularLocation>
</comment>
<evidence type="ECO:0000256" key="3">
    <source>
        <dbReference type="ARBA" id="ARBA00022989"/>
    </source>
</evidence>
<evidence type="ECO:0000256" key="2">
    <source>
        <dbReference type="ARBA" id="ARBA00022692"/>
    </source>
</evidence>
<dbReference type="SUPFAM" id="SSF81324">
    <property type="entry name" value="Voltage-gated potassium channels"/>
    <property type="match status" value="1"/>
</dbReference>
<protein>
    <submittedName>
        <fullName evidence="8">Cation channel sperm-associated protein 3</fullName>
    </submittedName>
</protein>
<dbReference type="InterPro" id="IPR005821">
    <property type="entry name" value="Ion_trans_dom"/>
</dbReference>
<dbReference type="Proteomes" id="UP001165289">
    <property type="component" value="Unassembled WGS sequence"/>
</dbReference>
<comment type="caution">
    <text evidence="8">The sequence shown here is derived from an EMBL/GenBank/DDBJ whole genome shotgun (WGS) entry which is preliminary data.</text>
</comment>
<evidence type="ECO:0000313" key="8">
    <source>
        <dbReference type="EMBL" id="KAI6647616.1"/>
    </source>
</evidence>
<feature type="domain" description="Ion transport" evidence="7">
    <location>
        <begin position="1"/>
        <end position="214"/>
    </location>
</feature>
<evidence type="ECO:0000259" key="7">
    <source>
        <dbReference type="Pfam" id="PF00520"/>
    </source>
</evidence>
<feature type="transmembrane region" description="Helical" evidence="6">
    <location>
        <begin position="124"/>
        <end position="145"/>
    </location>
</feature>
<keyword evidence="5" id="KW-0175">Coiled coil</keyword>
<dbReference type="GO" id="GO:0048240">
    <property type="term" value="P:sperm capacitation"/>
    <property type="evidence" value="ECO:0007669"/>
    <property type="project" value="TreeGrafter"/>
</dbReference>
<gene>
    <name evidence="8" type="ORF">LOD99_8690</name>
</gene>
<dbReference type="AlphaFoldDB" id="A0AAV7JG25"/>
<feature type="coiled-coil region" evidence="5">
    <location>
        <begin position="229"/>
        <end position="256"/>
    </location>
</feature>
<feature type="transmembrane region" description="Helical" evidence="6">
    <location>
        <begin position="59"/>
        <end position="79"/>
    </location>
</feature>
<organism evidence="8 9">
    <name type="scientific">Oopsacas minuta</name>
    <dbReference type="NCBI Taxonomy" id="111878"/>
    <lineage>
        <taxon>Eukaryota</taxon>
        <taxon>Metazoa</taxon>
        <taxon>Porifera</taxon>
        <taxon>Hexactinellida</taxon>
        <taxon>Hexasterophora</taxon>
        <taxon>Lyssacinosida</taxon>
        <taxon>Leucopsacidae</taxon>
        <taxon>Oopsacas</taxon>
    </lineage>
</organism>
<name>A0AAV7JG25_9METZ</name>
<keyword evidence="9" id="KW-1185">Reference proteome</keyword>
<reference evidence="8 9" key="1">
    <citation type="journal article" date="2023" name="BMC Biol.">
        <title>The compact genome of the sponge Oopsacas minuta (Hexactinellida) is lacking key metazoan core genes.</title>
        <authorList>
            <person name="Santini S."/>
            <person name="Schenkelaars Q."/>
            <person name="Jourda C."/>
            <person name="Duchesne M."/>
            <person name="Belahbib H."/>
            <person name="Rocher C."/>
            <person name="Selva M."/>
            <person name="Riesgo A."/>
            <person name="Vervoort M."/>
            <person name="Leys S.P."/>
            <person name="Kodjabachian L."/>
            <person name="Le Bivic A."/>
            <person name="Borchiellini C."/>
            <person name="Claverie J.M."/>
            <person name="Renard E."/>
        </authorList>
    </citation>
    <scope>NUCLEOTIDE SEQUENCE [LARGE SCALE GENOMIC DNA]</scope>
    <source>
        <strain evidence="8">SPO-2</strain>
    </source>
</reference>
<evidence type="ECO:0000256" key="1">
    <source>
        <dbReference type="ARBA" id="ARBA00004141"/>
    </source>
</evidence>